<dbReference type="GO" id="GO:0008982">
    <property type="term" value="F:protein-N(PI)-phosphohistidine-sugar phosphotransferase activity"/>
    <property type="evidence" value="ECO:0007669"/>
    <property type="project" value="InterPro"/>
</dbReference>
<reference evidence="18 19" key="1">
    <citation type="submission" date="2018-06" db="EMBL/GenBank/DDBJ databases">
        <authorList>
            <consortium name="Pathogen Informatics"/>
            <person name="Doyle S."/>
        </authorList>
    </citation>
    <scope>NUCLEOTIDE SEQUENCE [LARGE SCALE GENOMIC DNA]</scope>
    <source>
        <strain evidence="18 19">NCTC10717</strain>
    </source>
</reference>
<keyword evidence="19" id="KW-1185">Reference proteome</keyword>
<dbReference type="InterPro" id="IPR001127">
    <property type="entry name" value="PTS_EIIA_1_perm"/>
</dbReference>
<keyword evidence="6" id="KW-0598">Phosphotransferase system</keyword>
<dbReference type="PANTHER" id="PTHR45008">
    <property type="entry name" value="PTS SYSTEM GLUCOSE-SPECIFIC EIIA COMPONENT"/>
    <property type="match status" value="1"/>
</dbReference>
<dbReference type="Gene3D" id="3.30.1360.60">
    <property type="entry name" value="Glucose permease domain IIB"/>
    <property type="match status" value="1"/>
</dbReference>
<dbReference type="InterPro" id="IPR011055">
    <property type="entry name" value="Dup_hybrid_motif"/>
</dbReference>
<evidence type="ECO:0000259" key="16">
    <source>
        <dbReference type="PROSITE" id="PS51093"/>
    </source>
</evidence>
<dbReference type="InterPro" id="IPR018113">
    <property type="entry name" value="PTrfase_EIIB_Cys"/>
</dbReference>
<dbReference type="InterPro" id="IPR001996">
    <property type="entry name" value="PTS_IIB_1"/>
</dbReference>
<evidence type="ECO:0000256" key="4">
    <source>
        <dbReference type="ARBA" id="ARBA00022597"/>
    </source>
</evidence>
<keyword evidence="3" id="KW-1003">Cell membrane</keyword>
<evidence type="ECO:0000256" key="2">
    <source>
        <dbReference type="ARBA" id="ARBA00022448"/>
    </source>
</evidence>
<keyword evidence="7" id="KW-0812">Transmembrane</keyword>
<dbReference type="RefSeq" id="WP_115217509.1">
    <property type="nucleotide sequence ID" value="NZ_UHIA01000003.1"/>
</dbReference>
<keyword evidence="2" id="KW-0813">Transport</keyword>
<dbReference type="Proteomes" id="UP000254575">
    <property type="component" value="Unassembled WGS sequence"/>
</dbReference>
<evidence type="ECO:0000256" key="1">
    <source>
        <dbReference type="ARBA" id="ARBA00004496"/>
    </source>
</evidence>
<dbReference type="SUPFAM" id="SSF55604">
    <property type="entry name" value="Glucose permease domain IIB"/>
    <property type="match status" value="1"/>
</dbReference>
<dbReference type="GO" id="GO:0009401">
    <property type="term" value="P:phosphoenolpyruvate-dependent sugar phosphotransferase system"/>
    <property type="evidence" value="ECO:0007669"/>
    <property type="project" value="UniProtKB-KW"/>
</dbReference>
<keyword evidence="9" id="KW-1133">Transmembrane helix</keyword>
<evidence type="ECO:0000256" key="14">
    <source>
        <dbReference type="ARBA" id="ARBA00042873"/>
    </source>
</evidence>
<dbReference type="Pfam" id="PF00358">
    <property type="entry name" value="PTS_EIIA_1"/>
    <property type="match status" value="1"/>
</dbReference>
<dbReference type="NCBIfam" id="TIGR00830">
    <property type="entry name" value="PTBA"/>
    <property type="match status" value="1"/>
</dbReference>
<evidence type="ECO:0000256" key="15">
    <source>
        <dbReference type="PROSITE-ProRule" id="PRU00421"/>
    </source>
</evidence>
<evidence type="ECO:0000256" key="13">
    <source>
        <dbReference type="ARBA" id="ARBA00042526"/>
    </source>
</evidence>
<dbReference type="EMBL" id="UHIA01000003">
    <property type="protein sequence ID" value="SUO91506.1"/>
    <property type="molecule type" value="Genomic_DNA"/>
</dbReference>
<evidence type="ECO:0000256" key="7">
    <source>
        <dbReference type="ARBA" id="ARBA00022692"/>
    </source>
</evidence>
<dbReference type="InterPro" id="IPR050890">
    <property type="entry name" value="PTS_EIIA_component"/>
</dbReference>
<dbReference type="GO" id="GO:0016301">
    <property type="term" value="F:kinase activity"/>
    <property type="evidence" value="ECO:0007669"/>
    <property type="project" value="UniProtKB-KW"/>
</dbReference>
<dbReference type="GO" id="GO:0005737">
    <property type="term" value="C:cytoplasm"/>
    <property type="evidence" value="ECO:0007669"/>
    <property type="project" value="UniProtKB-SubCell"/>
</dbReference>
<dbReference type="SUPFAM" id="SSF51261">
    <property type="entry name" value="Duplicated hybrid motif"/>
    <property type="match status" value="1"/>
</dbReference>
<evidence type="ECO:0000259" key="17">
    <source>
        <dbReference type="PROSITE" id="PS51098"/>
    </source>
</evidence>
<dbReference type="InterPro" id="IPR036878">
    <property type="entry name" value="Glu_permease_IIB"/>
</dbReference>
<accession>A0A380MI30</accession>
<feature type="active site" description="Phosphocysteine intermediate; for EIIB activity" evidence="15">
    <location>
        <position position="29"/>
    </location>
</feature>
<dbReference type="Gene3D" id="2.70.70.10">
    <property type="entry name" value="Glucose Permease (Domain IIA)"/>
    <property type="match status" value="1"/>
</dbReference>
<dbReference type="Pfam" id="PF00367">
    <property type="entry name" value="PTS_EIIB"/>
    <property type="match status" value="1"/>
</dbReference>
<evidence type="ECO:0000256" key="6">
    <source>
        <dbReference type="ARBA" id="ARBA00022683"/>
    </source>
</evidence>
<dbReference type="PROSITE" id="PS51098">
    <property type="entry name" value="PTS_EIIB_TYPE_1"/>
    <property type="match status" value="1"/>
</dbReference>
<organism evidence="18 19">
    <name type="scientific">Suttonella indologenes</name>
    <dbReference type="NCBI Taxonomy" id="13276"/>
    <lineage>
        <taxon>Bacteria</taxon>
        <taxon>Pseudomonadati</taxon>
        <taxon>Pseudomonadota</taxon>
        <taxon>Gammaproteobacteria</taxon>
        <taxon>Cardiobacteriales</taxon>
        <taxon>Cardiobacteriaceae</taxon>
        <taxon>Suttonella</taxon>
    </lineage>
</organism>
<dbReference type="OrthoDB" id="7571469at2"/>
<protein>
    <recommendedName>
        <fullName evidence="11">PTS system glucose-specific EIIA component</fullName>
    </recommendedName>
    <alternativeName>
        <fullName evidence="14">EIIA-Glc</fullName>
    </alternativeName>
    <alternativeName>
        <fullName evidence="13">EIII-Glc</fullName>
    </alternativeName>
    <alternativeName>
        <fullName evidence="12">Glucose-specific phosphotransferase enzyme IIA component</fullName>
    </alternativeName>
</protein>
<keyword evidence="4" id="KW-0762">Sugar transport</keyword>
<sequence>MPSHAEFRRAAQCIIEAVGKDNIASATHCALRLRLVLHNNSRIRQELLDQEPLIKGYFFNAGEFQIVFGAEHITAAYTAFEAVMAENPNTGFSKLWRNLSRLFRSDSSAENTSTPPRSKALPANPIPLEWQQPINGDILPLSAVPEESFAHGDMGVGFAIEPSDGEVRSPVNGSIIAIFPTKHAIGIRADNGTEILIHIGIDSIKLRGEGIRLLVGIHKRVSAGQALLQVDWDFLRRHISTVSPIIFPEYDKEQWTLCLDKTIPYLQERSQDEPHS</sequence>
<evidence type="ECO:0000313" key="18">
    <source>
        <dbReference type="EMBL" id="SUO91506.1"/>
    </source>
</evidence>
<evidence type="ECO:0000256" key="10">
    <source>
        <dbReference type="ARBA" id="ARBA00023136"/>
    </source>
</evidence>
<evidence type="ECO:0000256" key="9">
    <source>
        <dbReference type="ARBA" id="ARBA00022989"/>
    </source>
</evidence>
<dbReference type="AlphaFoldDB" id="A0A380MI30"/>
<evidence type="ECO:0000256" key="3">
    <source>
        <dbReference type="ARBA" id="ARBA00022475"/>
    </source>
</evidence>
<evidence type="ECO:0000256" key="5">
    <source>
        <dbReference type="ARBA" id="ARBA00022679"/>
    </source>
</evidence>
<feature type="domain" description="PTS EIIB type-1" evidence="17">
    <location>
        <begin position="7"/>
        <end position="90"/>
    </location>
</feature>
<proteinExistence type="predicted"/>
<evidence type="ECO:0000256" key="8">
    <source>
        <dbReference type="ARBA" id="ARBA00022777"/>
    </source>
</evidence>
<comment type="subcellular location">
    <subcellularLocation>
        <location evidence="1">Cytoplasm</location>
    </subcellularLocation>
</comment>
<keyword evidence="5" id="KW-0808">Transferase</keyword>
<evidence type="ECO:0000313" key="19">
    <source>
        <dbReference type="Proteomes" id="UP000254575"/>
    </source>
</evidence>
<dbReference type="CDD" id="cd00212">
    <property type="entry name" value="PTS_IIB_glc"/>
    <property type="match status" value="1"/>
</dbReference>
<keyword evidence="8" id="KW-0418">Kinase</keyword>
<evidence type="ECO:0000256" key="11">
    <source>
        <dbReference type="ARBA" id="ARBA00039163"/>
    </source>
</evidence>
<dbReference type="PROSITE" id="PS51093">
    <property type="entry name" value="PTS_EIIA_TYPE_1"/>
    <property type="match status" value="1"/>
</dbReference>
<gene>
    <name evidence="18" type="primary">ptsG</name>
    <name evidence="18" type="ORF">NCTC10717_00188</name>
</gene>
<evidence type="ECO:0000256" key="12">
    <source>
        <dbReference type="ARBA" id="ARBA00042296"/>
    </source>
</evidence>
<dbReference type="PANTHER" id="PTHR45008:SF1">
    <property type="entry name" value="PTS SYSTEM GLUCOSE-SPECIFIC EIIA COMPONENT"/>
    <property type="match status" value="1"/>
</dbReference>
<name>A0A380MI30_9GAMM</name>
<feature type="domain" description="PTS EIIA type-1" evidence="16">
    <location>
        <begin position="146"/>
        <end position="249"/>
    </location>
</feature>
<keyword evidence="10" id="KW-0472">Membrane</keyword>